<dbReference type="AlphaFoldDB" id="A0A8S9GMT9"/>
<accession>A0A8S9GMT9</accession>
<protein>
    <submittedName>
        <fullName evidence="3">Uncharacterized protein</fullName>
    </submittedName>
</protein>
<gene>
    <name evidence="3" type="ORF">F2Q70_00022777</name>
</gene>
<name>A0A8S9GMT9_BRACR</name>
<dbReference type="EMBL" id="QGKY02001925">
    <property type="protein sequence ID" value="KAF2547203.1"/>
    <property type="molecule type" value="Genomic_DNA"/>
</dbReference>
<feature type="compositionally biased region" description="Basic residues" evidence="1">
    <location>
        <begin position="1"/>
        <end position="12"/>
    </location>
</feature>
<reference evidence="3" key="1">
    <citation type="submission" date="2019-12" db="EMBL/GenBank/DDBJ databases">
        <title>Genome sequencing and annotation of Brassica cretica.</title>
        <authorList>
            <person name="Studholme D.J."/>
            <person name="Sarris P.F."/>
        </authorList>
    </citation>
    <scope>NUCLEOTIDE SEQUENCE</scope>
    <source>
        <strain evidence="3">PFS-102/07</strain>
        <tissue evidence="3">Leaf</tissue>
    </source>
</reference>
<keyword evidence="2" id="KW-1133">Transmembrane helix</keyword>
<evidence type="ECO:0000313" key="3">
    <source>
        <dbReference type="EMBL" id="KAF2547203.1"/>
    </source>
</evidence>
<proteinExistence type="predicted"/>
<organism evidence="3">
    <name type="scientific">Brassica cretica</name>
    <name type="common">Mustard</name>
    <dbReference type="NCBI Taxonomy" id="69181"/>
    <lineage>
        <taxon>Eukaryota</taxon>
        <taxon>Viridiplantae</taxon>
        <taxon>Streptophyta</taxon>
        <taxon>Embryophyta</taxon>
        <taxon>Tracheophyta</taxon>
        <taxon>Spermatophyta</taxon>
        <taxon>Magnoliopsida</taxon>
        <taxon>eudicotyledons</taxon>
        <taxon>Gunneridae</taxon>
        <taxon>Pentapetalae</taxon>
        <taxon>rosids</taxon>
        <taxon>malvids</taxon>
        <taxon>Brassicales</taxon>
        <taxon>Brassicaceae</taxon>
        <taxon>Brassiceae</taxon>
        <taxon>Brassica</taxon>
    </lineage>
</organism>
<keyword evidence="2" id="KW-0812">Transmembrane</keyword>
<evidence type="ECO:0000256" key="1">
    <source>
        <dbReference type="SAM" id="MobiDB-lite"/>
    </source>
</evidence>
<feature type="transmembrane region" description="Helical" evidence="2">
    <location>
        <begin position="184"/>
        <end position="205"/>
    </location>
</feature>
<sequence>MTSRKRSSKKKTPPQSSSCNPCTNEEIVPNEEFEVEQEEKEAYWDALCGSITPPPEVFYPTRSATQLDPTLPSRTSPVYLKTLREFYKVPSGVVFRVPNADFSFLSEVAEMSGLMDGCAQAESMVPPIEGGIQELWEPIEVSEDMTEAGADAADERGEVDQPADSFGVSMSGYLDLDLRRSSGLFSLCLYLKILCGVLGRVWPFVI</sequence>
<feature type="region of interest" description="Disordered" evidence="1">
    <location>
        <begin position="1"/>
        <end position="34"/>
    </location>
</feature>
<keyword evidence="2" id="KW-0472">Membrane</keyword>
<comment type="caution">
    <text evidence="3">The sequence shown here is derived from an EMBL/GenBank/DDBJ whole genome shotgun (WGS) entry which is preliminary data.</text>
</comment>
<evidence type="ECO:0000256" key="2">
    <source>
        <dbReference type="SAM" id="Phobius"/>
    </source>
</evidence>